<organism evidence="3 4">
    <name type="scientific">Methylomarinum roseum</name>
    <dbReference type="NCBI Taxonomy" id="3067653"/>
    <lineage>
        <taxon>Bacteria</taxon>
        <taxon>Pseudomonadati</taxon>
        <taxon>Pseudomonadota</taxon>
        <taxon>Gammaproteobacteria</taxon>
        <taxon>Methylococcales</taxon>
        <taxon>Methylococcaceae</taxon>
        <taxon>Methylomarinum</taxon>
    </lineage>
</organism>
<dbReference type="KEGG" id="mech:Q9L42_011925"/>
<feature type="region of interest" description="Disordered" evidence="1">
    <location>
        <begin position="211"/>
        <end position="233"/>
    </location>
</feature>
<protein>
    <submittedName>
        <fullName evidence="3">Transposase</fullName>
    </submittedName>
</protein>
<dbReference type="SMART" id="SM01321">
    <property type="entry name" value="Y1_Tnp"/>
    <property type="match status" value="1"/>
</dbReference>
<dbReference type="InterPro" id="IPR036515">
    <property type="entry name" value="Transposase_17_sf"/>
</dbReference>
<name>A0AAU7NQ33_9GAMM</name>
<dbReference type="EMBL" id="CP157743">
    <property type="protein sequence ID" value="XBS19077.1"/>
    <property type="molecule type" value="Genomic_DNA"/>
</dbReference>
<dbReference type="PANTHER" id="PTHR34322">
    <property type="entry name" value="TRANSPOSASE, Y1_TNP DOMAIN-CONTAINING"/>
    <property type="match status" value="1"/>
</dbReference>
<dbReference type="AlphaFoldDB" id="A0AAU7NQ33"/>
<evidence type="ECO:0000313" key="3">
    <source>
        <dbReference type="EMBL" id="XBS19077.1"/>
    </source>
</evidence>
<dbReference type="InterPro" id="IPR002686">
    <property type="entry name" value="Transposase_17"/>
</dbReference>
<feature type="compositionally biased region" description="Basic residues" evidence="1">
    <location>
        <begin position="222"/>
        <end position="233"/>
    </location>
</feature>
<reference evidence="3 4" key="1">
    <citation type="journal article" date="2024" name="Microbiology">
        <title>Methylomarinum rosea sp. nov., a novel halophilic methanotrophic bacterium from the hypersaline Lake Elton.</title>
        <authorList>
            <person name="Suleimanov R.Z."/>
            <person name="Oshkin I.Y."/>
            <person name="Danilova O.V."/>
            <person name="Suzina N.E."/>
            <person name="Dedysh S.N."/>
        </authorList>
    </citation>
    <scope>NUCLEOTIDE SEQUENCE [LARGE SCALE GENOMIC DNA]</scope>
    <source>
        <strain evidence="3 4">Ch1-1</strain>
    </source>
</reference>
<dbReference type="Gene3D" id="3.30.70.1290">
    <property type="entry name" value="Transposase IS200-like"/>
    <property type="match status" value="1"/>
</dbReference>
<proteinExistence type="predicted"/>
<dbReference type="GO" id="GO:0006313">
    <property type="term" value="P:DNA transposition"/>
    <property type="evidence" value="ECO:0007669"/>
    <property type="project" value="InterPro"/>
</dbReference>
<sequence length="233" mass="27505">MSRLPRFVLPGQPQHVIQRGNNRHIIFVVEEDYQYYLSKLTEACEKHHCDIHAYVLMTNHVHLLITPYVGNGISKVMQSVGRYYVQYFNRRYQRTGTLWEGRYKATLLNSDQYFLVCSRYIELNPVRAGMVKSPEDYRWSSYRGNALNDDDPLLTNHCLYRSLGGDDKERCRNYRALFDQHLSSKEIDTIREATNKAWVLGNDRFRDEIKRLTKRQASPKPRGGKRQKKSNRV</sequence>
<dbReference type="RefSeq" id="WP_349431120.1">
    <property type="nucleotide sequence ID" value="NZ_CP157743.1"/>
</dbReference>
<dbReference type="Pfam" id="PF01797">
    <property type="entry name" value="Y1_Tnp"/>
    <property type="match status" value="1"/>
</dbReference>
<feature type="domain" description="Transposase IS200-like" evidence="2">
    <location>
        <begin position="9"/>
        <end position="124"/>
    </location>
</feature>
<dbReference type="PANTHER" id="PTHR34322:SF2">
    <property type="entry name" value="TRANSPOSASE IS200-LIKE DOMAIN-CONTAINING PROTEIN"/>
    <property type="match status" value="1"/>
</dbReference>
<accession>A0AAU7NQ33</accession>
<evidence type="ECO:0000259" key="2">
    <source>
        <dbReference type="SMART" id="SM01321"/>
    </source>
</evidence>
<evidence type="ECO:0000256" key="1">
    <source>
        <dbReference type="SAM" id="MobiDB-lite"/>
    </source>
</evidence>
<gene>
    <name evidence="3" type="ORF">Q9L42_011925</name>
</gene>
<evidence type="ECO:0000313" key="4">
    <source>
        <dbReference type="Proteomes" id="UP001225378"/>
    </source>
</evidence>
<dbReference type="Proteomes" id="UP001225378">
    <property type="component" value="Chromosome"/>
</dbReference>
<dbReference type="GO" id="GO:0004803">
    <property type="term" value="F:transposase activity"/>
    <property type="evidence" value="ECO:0007669"/>
    <property type="project" value="InterPro"/>
</dbReference>
<dbReference type="GO" id="GO:0003677">
    <property type="term" value="F:DNA binding"/>
    <property type="evidence" value="ECO:0007669"/>
    <property type="project" value="InterPro"/>
</dbReference>
<keyword evidence="4" id="KW-1185">Reference proteome</keyword>
<dbReference type="SUPFAM" id="SSF143422">
    <property type="entry name" value="Transposase IS200-like"/>
    <property type="match status" value="1"/>
</dbReference>